<comment type="caution">
    <text evidence="16">The sequence shown here is derived from an EMBL/GenBank/DDBJ whole genome shotgun (WGS) entry which is preliminary data.</text>
</comment>
<feature type="domain" description="RNA polymerase Rpb1" evidence="15">
    <location>
        <begin position="15"/>
        <end position="232"/>
    </location>
</feature>
<name>A0A8H2XRC9_9AGAM</name>
<evidence type="ECO:0000256" key="13">
    <source>
        <dbReference type="ARBA" id="ARBA00048552"/>
    </source>
</evidence>
<dbReference type="Pfam" id="PF04997">
    <property type="entry name" value="RNA_pol_Rpb1_1"/>
    <property type="match status" value="1"/>
</dbReference>
<dbReference type="GO" id="GO:0046872">
    <property type="term" value="F:metal ion binding"/>
    <property type="evidence" value="ECO:0007669"/>
    <property type="project" value="UniProtKB-KW"/>
</dbReference>
<keyword evidence="9" id="KW-0862">Zinc</keyword>
<dbReference type="Proteomes" id="UP000663861">
    <property type="component" value="Unassembled WGS sequence"/>
</dbReference>
<evidence type="ECO:0000256" key="5">
    <source>
        <dbReference type="ARBA" id="ARBA00022478"/>
    </source>
</evidence>
<comment type="subcellular location">
    <subcellularLocation>
        <location evidence="1">Nucleus</location>
    </subcellularLocation>
</comment>
<evidence type="ECO:0000313" key="16">
    <source>
        <dbReference type="EMBL" id="CAE6433496.1"/>
    </source>
</evidence>
<dbReference type="EC" id="2.7.7.6" evidence="3"/>
<dbReference type="GO" id="GO:0005665">
    <property type="term" value="C:RNA polymerase II, core complex"/>
    <property type="evidence" value="ECO:0007669"/>
    <property type="project" value="TreeGrafter"/>
</dbReference>
<evidence type="ECO:0000256" key="7">
    <source>
        <dbReference type="ARBA" id="ARBA00022695"/>
    </source>
</evidence>
<keyword evidence="8" id="KW-0479">Metal-binding</keyword>
<gene>
    <name evidence="16" type="ORF">RDB_LOCUS29280</name>
</gene>
<keyword evidence="11" id="KW-0238">DNA-binding</keyword>
<keyword evidence="6" id="KW-0808">Transferase</keyword>
<dbReference type="GO" id="GO:0006351">
    <property type="term" value="P:DNA-templated transcription"/>
    <property type="evidence" value="ECO:0007669"/>
    <property type="project" value="InterPro"/>
</dbReference>
<accession>A0A8H2XRC9</accession>
<keyword evidence="10" id="KW-0460">Magnesium</keyword>
<evidence type="ECO:0000256" key="6">
    <source>
        <dbReference type="ARBA" id="ARBA00022679"/>
    </source>
</evidence>
<protein>
    <recommendedName>
        <fullName evidence="4">DNA-directed RNA polymerase II subunit RPB1</fullName>
        <ecNumber evidence="3">2.7.7.6</ecNumber>
    </recommendedName>
    <alternativeName>
        <fullName evidence="14">DNA-directed RNA polymerase II subunit rpb1</fullName>
    </alternativeName>
</protein>
<evidence type="ECO:0000256" key="12">
    <source>
        <dbReference type="ARBA" id="ARBA00023163"/>
    </source>
</evidence>
<sequence length="233" mass="25680">MSTGAAFAYSSVPLRKVKEVQFGILSPEEIKAYSVCKIEFPEVLEEGTGKVKASGLMDPRLGTVDRNFKCQTCGEGMAECPGHFGHIELARPVFHIGFLNKVKKILECICVNCGKLKADINDNQFADKIRHVRDPKKRMALVWAHCKGKMICEADEAKDDEGAGAAPAKVGHGGCGHIQPLVRKEGLKLFLVYKKGRTDDEEMDGRTSQPEKRLYPASDVYNTLKKIPDSDLA</sequence>
<dbReference type="GO" id="GO:0003899">
    <property type="term" value="F:DNA-directed RNA polymerase activity"/>
    <property type="evidence" value="ECO:0007669"/>
    <property type="project" value="UniProtKB-EC"/>
</dbReference>
<dbReference type="InterPro" id="IPR044893">
    <property type="entry name" value="RNA_pol_Rpb1_clamp_domain"/>
</dbReference>
<evidence type="ECO:0000256" key="3">
    <source>
        <dbReference type="ARBA" id="ARBA00012418"/>
    </source>
</evidence>
<dbReference type="InterPro" id="IPR007080">
    <property type="entry name" value="RNA_pol_Rpb1_1"/>
</dbReference>
<evidence type="ECO:0000256" key="2">
    <source>
        <dbReference type="ARBA" id="ARBA00006460"/>
    </source>
</evidence>
<dbReference type="AlphaFoldDB" id="A0A8H2XRC9"/>
<dbReference type="PANTHER" id="PTHR19376:SF37">
    <property type="entry name" value="DNA-DIRECTED RNA POLYMERASE II SUBUNIT RPB1"/>
    <property type="match status" value="1"/>
</dbReference>
<dbReference type="FunFam" id="4.10.860.120:FF:000003">
    <property type="entry name" value="DNA-directed RNA polymerase subunit"/>
    <property type="match status" value="1"/>
</dbReference>
<comment type="similarity">
    <text evidence="2">Belongs to the RNA polymerase beta' chain family.</text>
</comment>
<evidence type="ECO:0000256" key="10">
    <source>
        <dbReference type="ARBA" id="ARBA00022842"/>
    </source>
</evidence>
<keyword evidence="5" id="KW-0240">DNA-directed RNA polymerase</keyword>
<keyword evidence="12" id="KW-0804">Transcription</keyword>
<comment type="catalytic activity">
    <reaction evidence="13">
        <text>RNA(n) + a ribonucleoside 5'-triphosphate = RNA(n+1) + diphosphate</text>
        <dbReference type="Rhea" id="RHEA:21248"/>
        <dbReference type="Rhea" id="RHEA-COMP:14527"/>
        <dbReference type="Rhea" id="RHEA-COMP:17342"/>
        <dbReference type="ChEBI" id="CHEBI:33019"/>
        <dbReference type="ChEBI" id="CHEBI:61557"/>
        <dbReference type="ChEBI" id="CHEBI:140395"/>
        <dbReference type="EC" id="2.7.7.6"/>
    </reaction>
</comment>
<evidence type="ECO:0000256" key="4">
    <source>
        <dbReference type="ARBA" id="ARBA00016625"/>
    </source>
</evidence>
<dbReference type="EMBL" id="CAJMWY010000426">
    <property type="protein sequence ID" value="CAE6433496.1"/>
    <property type="molecule type" value="Genomic_DNA"/>
</dbReference>
<evidence type="ECO:0000256" key="11">
    <source>
        <dbReference type="ARBA" id="ARBA00023125"/>
    </source>
</evidence>
<evidence type="ECO:0000256" key="1">
    <source>
        <dbReference type="ARBA" id="ARBA00004123"/>
    </source>
</evidence>
<dbReference type="PANTHER" id="PTHR19376">
    <property type="entry name" value="DNA-DIRECTED RNA POLYMERASE"/>
    <property type="match status" value="1"/>
</dbReference>
<dbReference type="GO" id="GO:0003677">
    <property type="term" value="F:DNA binding"/>
    <property type="evidence" value="ECO:0007669"/>
    <property type="project" value="UniProtKB-KW"/>
</dbReference>
<keyword evidence="7" id="KW-0548">Nucleotidyltransferase</keyword>
<evidence type="ECO:0000256" key="8">
    <source>
        <dbReference type="ARBA" id="ARBA00022723"/>
    </source>
</evidence>
<evidence type="ECO:0000313" key="17">
    <source>
        <dbReference type="Proteomes" id="UP000663861"/>
    </source>
</evidence>
<evidence type="ECO:0000256" key="14">
    <source>
        <dbReference type="ARBA" id="ARBA00073930"/>
    </source>
</evidence>
<reference evidence="16" key="1">
    <citation type="submission" date="2021-01" db="EMBL/GenBank/DDBJ databases">
        <authorList>
            <person name="Kaushik A."/>
        </authorList>
    </citation>
    <scope>NUCLEOTIDE SEQUENCE</scope>
    <source>
        <strain evidence="16">AG4-RS23</strain>
    </source>
</reference>
<dbReference type="Gene3D" id="4.10.860.120">
    <property type="entry name" value="RNA polymerase II, clamp domain"/>
    <property type="match status" value="1"/>
</dbReference>
<feature type="non-terminal residue" evidence="16">
    <location>
        <position position="1"/>
    </location>
</feature>
<dbReference type="InterPro" id="IPR045867">
    <property type="entry name" value="DNA-dir_RpoC_beta_prime"/>
</dbReference>
<organism evidence="16 17">
    <name type="scientific">Rhizoctonia solani</name>
    <dbReference type="NCBI Taxonomy" id="456999"/>
    <lineage>
        <taxon>Eukaryota</taxon>
        <taxon>Fungi</taxon>
        <taxon>Dikarya</taxon>
        <taxon>Basidiomycota</taxon>
        <taxon>Agaricomycotina</taxon>
        <taxon>Agaricomycetes</taxon>
        <taxon>Cantharellales</taxon>
        <taxon>Ceratobasidiaceae</taxon>
        <taxon>Rhizoctonia</taxon>
    </lineage>
</organism>
<evidence type="ECO:0000256" key="9">
    <source>
        <dbReference type="ARBA" id="ARBA00022833"/>
    </source>
</evidence>
<dbReference type="SUPFAM" id="SSF64484">
    <property type="entry name" value="beta and beta-prime subunits of DNA dependent RNA-polymerase"/>
    <property type="match status" value="1"/>
</dbReference>
<evidence type="ECO:0000259" key="15">
    <source>
        <dbReference type="Pfam" id="PF04997"/>
    </source>
</evidence>
<proteinExistence type="inferred from homology"/>